<dbReference type="AlphaFoldDB" id="G2DAZ2"/>
<name>G2DAZ2_9GAMM</name>
<gene>
    <name evidence="1" type="ORF">Rifp1Sym_an00150</name>
</gene>
<keyword evidence="2" id="KW-1185">Reference proteome</keyword>
<protein>
    <submittedName>
        <fullName evidence="1">Uncharacterized protein</fullName>
    </submittedName>
</protein>
<evidence type="ECO:0000313" key="1">
    <source>
        <dbReference type="EMBL" id="EGV52193.1"/>
    </source>
</evidence>
<evidence type="ECO:0000313" key="2">
    <source>
        <dbReference type="Proteomes" id="UP000004491"/>
    </source>
</evidence>
<accession>G2DAZ2</accession>
<reference evidence="1" key="1">
    <citation type="journal article" date="2011" name="ISME J.">
        <title>The endosymbionts of the deep-sea tubeworms Riftia pachyptila and Tevnia jerichonana share an identical physiology as revealed by proteogenomic analyses.</title>
        <authorList>
            <person name="Gardebrecht A."/>
            <person name="Markert S."/>
            <person name="Felbeck H."/>
            <person name="Thuermer A."/>
            <person name="Albrecht D."/>
            <person name="Wollherr A."/>
            <person name="Kabisch J."/>
            <person name="Lehmann R."/>
            <person name="Daniel R."/>
            <person name="Liesegang H."/>
            <person name="Hecker M."/>
            <person name="Sievert S.M."/>
            <person name="Schweder T."/>
        </authorList>
    </citation>
    <scope>NUCLEOTIDE SEQUENCE [LARGE SCALE GENOMIC DNA]</scope>
</reference>
<organism evidence="1 2">
    <name type="scientific">endosymbiont of Riftia pachyptila</name>
    <name type="common">vent Ph05</name>
    <dbReference type="NCBI Taxonomy" id="1048808"/>
    <lineage>
        <taxon>Bacteria</taxon>
        <taxon>Pseudomonadati</taxon>
        <taxon>Pseudomonadota</taxon>
        <taxon>Gammaproteobacteria</taxon>
        <taxon>sulfur-oxidizing symbionts</taxon>
    </lineage>
</organism>
<proteinExistence type="predicted"/>
<dbReference type="EMBL" id="AFOC01000014">
    <property type="protein sequence ID" value="EGV52193.1"/>
    <property type="molecule type" value="Genomic_DNA"/>
</dbReference>
<comment type="caution">
    <text evidence="1">The sequence shown here is derived from an EMBL/GenBank/DDBJ whole genome shotgun (WGS) entry which is preliminary data.</text>
</comment>
<sequence>MHVLPTVGQVSEKKKPGVADASWVRLNPAALEADVAFFEARLELVGEPSTAYEVAQRKAYLALCDSLQEMIDRLRGDSERAG</sequence>
<dbReference type="Proteomes" id="UP000004491">
    <property type="component" value="Unassembled WGS sequence"/>
</dbReference>